<dbReference type="PANTHER" id="PTHR10989:SF16">
    <property type="entry name" value="AT02829P-RELATED"/>
    <property type="match status" value="1"/>
</dbReference>
<evidence type="ECO:0000256" key="3">
    <source>
        <dbReference type="ARBA" id="ARBA00022989"/>
    </source>
</evidence>
<gene>
    <name evidence="6" type="ORF">DASB73_018990</name>
</gene>
<feature type="transmembrane region" description="Helical" evidence="5">
    <location>
        <begin position="189"/>
        <end position="209"/>
    </location>
</feature>
<dbReference type="Pfam" id="PF04750">
    <property type="entry name" value="Far-17a_AIG1"/>
    <property type="match status" value="1"/>
</dbReference>
<dbReference type="InterPro" id="IPR006838">
    <property type="entry name" value="ADTRP_AIG1"/>
</dbReference>
<protein>
    <recommendedName>
        <fullName evidence="8">FAR-17a/AIG1-like protein</fullName>
    </recommendedName>
</protein>
<evidence type="ECO:0000256" key="2">
    <source>
        <dbReference type="ARBA" id="ARBA00022692"/>
    </source>
</evidence>
<dbReference type="GO" id="GO:0012505">
    <property type="term" value="C:endomembrane system"/>
    <property type="evidence" value="ECO:0007669"/>
    <property type="project" value="UniProtKB-SubCell"/>
</dbReference>
<name>A0AAV5RH65_STABA</name>
<evidence type="ECO:0000256" key="1">
    <source>
        <dbReference type="ARBA" id="ARBA00004127"/>
    </source>
</evidence>
<keyword evidence="2 5" id="KW-0812">Transmembrane</keyword>
<sequence length="212" mass="24093">MLSVKRVLSIVSSATATYIYARALHTVFVRDANSVVVTSYGGHLQFLTILTLFASLLRQITCFLYSISGIRSLNALQSWLGILTTPIEVIVTMLYWPLKIYKNGLVKDNRFGLVIDPELDRMCHLYPAIFEFITSTALCTRKWPRGNIIPFLVFSAVSGGYWLWFETTFKHNGFYPYPLLAILDTQKKAILIGCCTIVAFLTYKLVLAFQRK</sequence>
<evidence type="ECO:0008006" key="8">
    <source>
        <dbReference type="Google" id="ProtNLM"/>
    </source>
</evidence>
<feature type="transmembrane region" description="Helical" evidence="5">
    <location>
        <begin position="147"/>
        <end position="165"/>
    </location>
</feature>
<evidence type="ECO:0000313" key="7">
    <source>
        <dbReference type="Proteomes" id="UP001362899"/>
    </source>
</evidence>
<evidence type="ECO:0000256" key="5">
    <source>
        <dbReference type="SAM" id="Phobius"/>
    </source>
</evidence>
<evidence type="ECO:0000313" key="6">
    <source>
        <dbReference type="EMBL" id="GMM50941.1"/>
    </source>
</evidence>
<keyword evidence="3 5" id="KW-1133">Transmembrane helix</keyword>
<keyword evidence="4 5" id="KW-0472">Membrane</keyword>
<dbReference type="PANTHER" id="PTHR10989">
    <property type="entry name" value="ANDROGEN-INDUCED PROTEIN 1-RELATED"/>
    <property type="match status" value="1"/>
</dbReference>
<comment type="caution">
    <text evidence="6">The sequence shown here is derived from an EMBL/GenBank/DDBJ whole genome shotgun (WGS) entry which is preliminary data.</text>
</comment>
<feature type="transmembrane region" description="Helical" evidence="5">
    <location>
        <begin position="45"/>
        <end position="67"/>
    </location>
</feature>
<dbReference type="GO" id="GO:0016020">
    <property type="term" value="C:membrane"/>
    <property type="evidence" value="ECO:0007669"/>
    <property type="project" value="InterPro"/>
</dbReference>
<dbReference type="EMBL" id="BTGC01000003">
    <property type="protein sequence ID" value="GMM50941.1"/>
    <property type="molecule type" value="Genomic_DNA"/>
</dbReference>
<keyword evidence="7" id="KW-1185">Reference proteome</keyword>
<comment type="subcellular location">
    <subcellularLocation>
        <location evidence="1">Endomembrane system</location>
        <topology evidence="1">Multi-pass membrane protein</topology>
    </subcellularLocation>
</comment>
<accession>A0AAV5RH65</accession>
<dbReference type="AlphaFoldDB" id="A0AAV5RH65"/>
<proteinExistence type="predicted"/>
<dbReference type="Proteomes" id="UP001362899">
    <property type="component" value="Unassembled WGS sequence"/>
</dbReference>
<organism evidence="6 7">
    <name type="scientific">Starmerella bacillaris</name>
    <name type="common">Yeast</name>
    <name type="synonym">Candida zemplinina</name>
    <dbReference type="NCBI Taxonomy" id="1247836"/>
    <lineage>
        <taxon>Eukaryota</taxon>
        <taxon>Fungi</taxon>
        <taxon>Dikarya</taxon>
        <taxon>Ascomycota</taxon>
        <taxon>Saccharomycotina</taxon>
        <taxon>Dipodascomycetes</taxon>
        <taxon>Dipodascales</taxon>
        <taxon>Trichomonascaceae</taxon>
        <taxon>Starmerella</taxon>
    </lineage>
</organism>
<evidence type="ECO:0000256" key="4">
    <source>
        <dbReference type="ARBA" id="ARBA00023136"/>
    </source>
</evidence>
<reference evidence="6 7" key="1">
    <citation type="journal article" date="2023" name="Elife">
        <title>Identification of key yeast species and microbe-microbe interactions impacting larval growth of Drosophila in the wild.</title>
        <authorList>
            <person name="Mure A."/>
            <person name="Sugiura Y."/>
            <person name="Maeda R."/>
            <person name="Honda K."/>
            <person name="Sakurai N."/>
            <person name="Takahashi Y."/>
            <person name="Watada M."/>
            <person name="Katoh T."/>
            <person name="Gotoh A."/>
            <person name="Gotoh Y."/>
            <person name="Taniguchi I."/>
            <person name="Nakamura K."/>
            <person name="Hayashi T."/>
            <person name="Katayama T."/>
            <person name="Uemura T."/>
            <person name="Hattori Y."/>
        </authorList>
    </citation>
    <scope>NUCLEOTIDE SEQUENCE [LARGE SCALE GENOMIC DNA]</scope>
    <source>
        <strain evidence="6 7">SB-73</strain>
    </source>
</reference>